<dbReference type="AlphaFoldDB" id="A0A0E9XQD5"/>
<name>A0A0E9XQD5_ANGAN</name>
<reference evidence="1" key="2">
    <citation type="journal article" date="2015" name="Fish Shellfish Immunol.">
        <title>Early steps in the European eel (Anguilla anguilla)-Vibrio vulnificus interaction in the gills: Role of the RtxA13 toxin.</title>
        <authorList>
            <person name="Callol A."/>
            <person name="Pajuelo D."/>
            <person name="Ebbesson L."/>
            <person name="Teles M."/>
            <person name="MacKenzie S."/>
            <person name="Amaro C."/>
        </authorList>
    </citation>
    <scope>NUCLEOTIDE SEQUENCE</scope>
</reference>
<accession>A0A0E9XQD5</accession>
<protein>
    <submittedName>
        <fullName evidence="1">Uncharacterized protein</fullName>
    </submittedName>
</protein>
<organism evidence="1">
    <name type="scientific">Anguilla anguilla</name>
    <name type="common">European freshwater eel</name>
    <name type="synonym">Muraena anguilla</name>
    <dbReference type="NCBI Taxonomy" id="7936"/>
    <lineage>
        <taxon>Eukaryota</taxon>
        <taxon>Metazoa</taxon>
        <taxon>Chordata</taxon>
        <taxon>Craniata</taxon>
        <taxon>Vertebrata</taxon>
        <taxon>Euteleostomi</taxon>
        <taxon>Actinopterygii</taxon>
        <taxon>Neopterygii</taxon>
        <taxon>Teleostei</taxon>
        <taxon>Anguilliformes</taxon>
        <taxon>Anguillidae</taxon>
        <taxon>Anguilla</taxon>
    </lineage>
</organism>
<sequence length="95" mass="10671">MNAEYTEALLIWKQMTDSCDCPADLSNFGTHRHHMKVVSSFPDTWVRLPPRRCSLGVHGQEGMLSYLSTNCQSSLPPLQHISLLLGKGLRVWGAF</sequence>
<dbReference type="EMBL" id="GBXM01003926">
    <property type="protein sequence ID" value="JAI04652.1"/>
    <property type="molecule type" value="Transcribed_RNA"/>
</dbReference>
<evidence type="ECO:0000313" key="1">
    <source>
        <dbReference type="EMBL" id="JAI04652.1"/>
    </source>
</evidence>
<proteinExistence type="predicted"/>
<reference evidence="1" key="1">
    <citation type="submission" date="2014-11" db="EMBL/GenBank/DDBJ databases">
        <authorList>
            <person name="Amaro Gonzalez C."/>
        </authorList>
    </citation>
    <scope>NUCLEOTIDE SEQUENCE</scope>
</reference>